<feature type="domain" description="FecR protein" evidence="2">
    <location>
        <begin position="129"/>
        <end position="219"/>
    </location>
</feature>
<protein>
    <submittedName>
        <fullName evidence="4">FecR domain-containing protein</fullName>
    </submittedName>
</protein>
<dbReference type="InterPro" id="IPR012373">
    <property type="entry name" value="Ferrdict_sens_TM"/>
</dbReference>
<keyword evidence="1" id="KW-0472">Membrane</keyword>
<evidence type="ECO:0000313" key="5">
    <source>
        <dbReference type="Proteomes" id="UP001549749"/>
    </source>
</evidence>
<gene>
    <name evidence="4" type="ORF">ABR189_06405</name>
</gene>
<accession>A0ABV2T1U4</accession>
<proteinExistence type="predicted"/>
<dbReference type="Gene3D" id="3.55.50.30">
    <property type="match status" value="1"/>
</dbReference>
<evidence type="ECO:0000313" key="4">
    <source>
        <dbReference type="EMBL" id="MET6996990.1"/>
    </source>
</evidence>
<organism evidence="4 5">
    <name type="scientific">Chitinophaga defluvii</name>
    <dbReference type="NCBI Taxonomy" id="3163343"/>
    <lineage>
        <taxon>Bacteria</taxon>
        <taxon>Pseudomonadati</taxon>
        <taxon>Bacteroidota</taxon>
        <taxon>Chitinophagia</taxon>
        <taxon>Chitinophagales</taxon>
        <taxon>Chitinophagaceae</taxon>
        <taxon>Chitinophaga</taxon>
    </lineage>
</organism>
<keyword evidence="1" id="KW-1133">Transmembrane helix</keyword>
<evidence type="ECO:0000259" key="3">
    <source>
        <dbReference type="Pfam" id="PF16344"/>
    </source>
</evidence>
<feature type="domain" description="Protein FecR C-terminal" evidence="3">
    <location>
        <begin position="266"/>
        <end position="335"/>
    </location>
</feature>
<name>A0ABV2T1U4_9BACT</name>
<dbReference type="RefSeq" id="WP_354659631.1">
    <property type="nucleotide sequence ID" value="NZ_JBEXAC010000001.1"/>
</dbReference>
<feature type="transmembrane region" description="Helical" evidence="1">
    <location>
        <begin position="89"/>
        <end position="108"/>
    </location>
</feature>
<keyword evidence="5" id="KW-1185">Reference proteome</keyword>
<keyword evidence="1" id="KW-0812">Transmembrane</keyword>
<reference evidence="4 5" key="1">
    <citation type="submission" date="2024-06" db="EMBL/GenBank/DDBJ databases">
        <title>Chitinophaga defluvii sp. nov., isolated from municipal sewage.</title>
        <authorList>
            <person name="Zhang L."/>
        </authorList>
    </citation>
    <scope>NUCLEOTIDE SEQUENCE [LARGE SCALE GENOMIC DNA]</scope>
    <source>
        <strain evidence="4 5">H8</strain>
    </source>
</reference>
<sequence>MANFVSKALILKYLDNRCTPLEKEQVEQWLQLPGNEQVLDEILTEKLPDDILAGAAVDVAVEKMETWRTTLQQRMLPPVPKGGRIKKMFFRQVAIWATVLFGIGYYAVQQMGRQRSGIATEALMVKRNAMGQRASITLTDGSVIMLGANSQLTYPETFNGNTREVTLDGEAFFEISEDPLHPFIVHTGDVQTKVLGTSFRISAFSGAPLTVAVATGKVRVDQQRNGGWMELAVLTPGRQVTWNGNSNSPVVAAVNAADITGWKTGRLVFNNKTLQEVTTELERWYNAAIVFRQPEKAQERITVTLFSGASLEKTLQTLAVGSNFKYTINGKQVIIQ</sequence>
<dbReference type="Proteomes" id="UP001549749">
    <property type="component" value="Unassembled WGS sequence"/>
</dbReference>
<dbReference type="InterPro" id="IPR006860">
    <property type="entry name" value="FecR"/>
</dbReference>
<dbReference type="PIRSF" id="PIRSF018266">
    <property type="entry name" value="FecR"/>
    <property type="match status" value="1"/>
</dbReference>
<dbReference type="PANTHER" id="PTHR30273">
    <property type="entry name" value="PERIPLASMIC SIGNAL SENSOR AND SIGMA FACTOR ACTIVATOR FECR-RELATED"/>
    <property type="match status" value="1"/>
</dbReference>
<dbReference type="InterPro" id="IPR032508">
    <property type="entry name" value="FecR_C"/>
</dbReference>
<evidence type="ECO:0000256" key="1">
    <source>
        <dbReference type="SAM" id="Phobius"/>
    </source>
</evidence>
<evidence type="ECO:0000259" key="2">
    <source>
        <dbReference type="Pfam" id="PF04773"/>
    </source>
</evidence>
<dbReference type="Gene3D" id="2.60.120.1440">
    <property type="match status" value="1"/>
</dbReference>
<dbReference type="Pfam" id="PF16344">
    <property type="entry name" value="FecR_C"/>
    <property type="match status" value="1"/>
</dbReference>
<dbReference type="Pfam" id="PF04773">
    <property type="entry name" value="FecR"/>
    <property type="match status" value="1"/>
</dbReference>
<dbReference type="EMBL" id="JBEXAC010000001">
    <property type="protein sequence ID" value="MET6996990.1"/>
    <property type="molecule type" value="Genomic_DNA"/>
</dbReference>
<dbReference type="PANTHER" id="PTHR30273:SF2">
    <property type="entry name" value="PROTEIN FECR"/>
    <property type="match status" value="1"/>
</dbReference>
<comment type="caution">
    <text evidence="4">The sequence shown here is derived from an EMBL/GenBank/DDBJ whole genome shotgun (WGS) entry which is preliminary data.</text>
</comment>